<feature type="repeat" description="PPR" evidence="3">
    <location>
        <begin position="692"/>
        <end position="726"/>
    </location>
</feature>
<feature type="repeat" description="PPR" evidence="3">
    <location>
        <begin position="586"/>
        <end position="620"/>
    </location>
</feature>
<feature type="repeat" description="PPR" evidence="3">
    <location>
        <begin position="551"/>
        <end position="585"/>
    </location>
</feature>
<feature type="repeat" description="PPR" evidence="3">
    <location>
        <begin position="446"/>
        <end position="480"/>
    </location>
</feature>
<dbReference type="InterPro" id="IPR050872">
    <property type="entry name" value="PPR_P_subfamily"/>
</dbReference>
<accession>A0AA88VK21</accession>
<comment type="similarity">
    <text evidence="1">Belongs to the PPR family. P subfamily.</text>
</comment>
<reference evidence="4" key="1">
    <citation type="submission" date="2022-12" db="EMBL/GenBank/DDBJ databases">
        <title>Draft genome assemblies for two species of Escallonia (Escalloniales).</title>
        <authorList>
            <person name="Chanderbali A."/>
            <person name="Dervinis C."/>
            <person name="Anghel I."/>
            <person name="Soltis D."/>
            <person name="Soltis P."/>
            <person name="Zapata F."/>
        </authorList>
    </citation>
    <scope>NUCLEOTIDE SEQUENCE</scope>
    <source>
        <strain evidence="4">UCBG64.0493</strain>
        <tissue evidence="4">Leaf</tissue>
    </source>
</reference>
<evidence type="ECO:0008006" key="6">
    <source>
        <dbReference type="Google" id="ProtNLM"/>
    </source>
</evidence>
<evidence type="ECO:0000313" key="4">
    <source>
        <dbReference type="EMBL" id="KAK3010197.1"/>
    </source>
</evidence>
<dbReference type="Pfam" id="PF13041">
    <property type="entry name" value="PPR_2"/>
    <property type="match status" value="5"/>
</dbReference>
<feature type="repeat" description="PPR" evidence="3">
    <location>
        <begin position="657"/>
        <end position="691"/>
    </location>
</feature>
<sequence length="772" mass="85970">MNRILRRLKPETPTTDPLLLRHLTISPISSGSPPPPLPKTDDPSLVSKVATLLEATHPNDWTTNAHLRHLLFPPAPSPVPTPLSLLRITRRLPTTAAALNFYEYIATTSPSPPDPQFLSSIFQAIFEIASREQQPDAKLDEILAMSKRLNIPLTVNSAILLVKSFGEAGMVDKSLLVYNELDQDRRNTHVRNAVVGILLKSGRVDDALHLLDEMLESGAKFRPNKKTMDVVFSALKKGTWVGRKLSAEEIVGLVSRFRENGLPLSKFLLGQLVMKLCRIGSSNRAWELLHEIMKLGSNHVDVGSCNALLTCLSREQEFEKINIILKEMKENNVQPNVVTFGILINHYCKFRRMDDALEVFKNIKEGSDGISVRPDVIIFNTLIDGLCKVGRLREALDLMDQMRLEHGCMPSSVTYNCLIDGFCKAGEIDRGHELFDRMKEEGIMPNVITLNTLVDGMCKNGMISSATEFFNEMQEKGLKGNAVTYTALINAFCNANNIDKAMNLFDEMSKSGCIPDVRAYFTLVFGLCQAGRVDDASFIASMAKKAGFGLDTICYNALIGGFCRKGKMDRAYEMLKNMEQDGVKPDTVTYNILISYFSKAGDFETAHRLMKKMINDGFVPTVVTYGALLNSFCLVGNLDEGMKIFRDMSSTSRVPPNTVIYNILIDSLCKNQKVDVALSLMDDMKTKGVRPNTTTFNAMFKGLCEKNLLEIALKYMDQMTEEACDPDYITMEILTDWLSSVGKIEKLRSFVQGYRVSDSTAESALLNGKLGS</sequence>
<comment type="caution">
    <text evidence="4">The sequence shown here is derived from an EMBL/GenBank/DDBJ whole genome shotgun (WGS) entry which is preliminary data.</text>
</comment>
<dbReference type="AlphaFoldDB" id="A0AA88VK21"/>
<gene>
    <name evidence="4" type="ORF">RJ639_011948</name>
</gene>
<dbReference type="Pfam" id="PF01535">
    <property type="entry name" value="PPR"/>
    <property type="match status" value="1"/>
</dbReference>
<dbReference type="InterPro" id="IPR011990">
    <property type="entry name" value="TPR-like_helical_dom_sf"/>
</dbReference>
<feature type="repeat" description="PPR" evidence="3">
    <location>
        <begin position="301"/>
        <end position="335"/>
    </location>
</feature>
<evidence type="ECO:0000256" key="1">
    <source>
        <dbReference type="ARBA" id="ARBA00007626"/>
    </source>
</evidence>
<feature type="repeat" description="PPR" evidence="3">
    <location>
        <begin position="621"/>
        <end position="655"/>
    </location>
</feature>
<proteinExistence type="inferred from homology"/>
<evidence type="ECO:0000256" key="2">
    <source>
        <dbReference type="ARBA" id="ARBA00022737"/>
    </source>
</evidence>
<dbReference type="Pfam" id="PF12854">
    <property type="entry name" value="PPR_1"/>
    <property type="match status" value="2"/>
</dbReference>
<dbReference type="NCBIfam" id="TIGR00756">
    <property type="entry name" value="PPR"/>
    <property type="match status" value="12"/>
</dbReference>
<dbReference type="Gene3D" id="1.25.40.10">
    <property type="entry name" value="Tetratricopeptide repeat domain"/>
    <property type="match status" value="6"/>
</dbReference>
<name>A0AA88VK21_9ASTE</name>
<feature type="repeat" description="PPR" evidence="3">
    <location>
        <begin position="481"/>
        <end position="515"/>
    </location>
</feature>
<protein>
    <recommendedName>
        <fullName evidence="6">Pentatricopeptide repeat-containing protein</fullName>
    </recommendedName>
</protein>
<dbReference type="EMBL" id="JAVXUP010001569">
    <property type="protein sequence ID" value="KAK3010197.1"/>
    <property type="molecule type" value="Genomic_DNA"/>
</dbReference>
<dbReference type="Proteomes" id="UP001188597">
    <property type="component" value="Unassembled WGS sequence"/>
</dbReference>
<organism evidence="4 5">
    <name type="scientific">Escallonia herrerae</name>
    <dbReference type="NCBI Taxonomy" id="1293975"/>
    <lineage>
        <taxon>Eukaryota</taxon>
        <taxon>Viridiplantae</taxon>
        <taxon>Streptophyta</taxon>
        <taxon>Embryophyta</taxon>
        <taxon>Tracheophyta</taxon>
        <taxon>Spermatophyta</taxon>
        <taxon>Magnoliopsida</taxon>
        <taxon>eudicotyledons</taxon>
        <taxon>Gunneridae</taxon>
        <taxon>Pentapetalae</taxon>
        <taxon>asterids</taxon>
        <taxon>campanulids</taxon>
        <taxon>Escalloniales</taxon>
        <taxon>Escalloniaceae</taxon>
        <taxon>Escallonia</taxon>
    </lineage>
</organism>
<keyword evidence="5" id="KW-1185">Reference proteome</keyword>
<dbReference type="PANTHER" id="PTHR46128:SF211">
    <property type="entry name" value="PENTACOTRIPEPTIDE-REPEAT REGION OF PRORP DOMAIN-CONTAINING PROTEIN"/>
    <property type="match status" value="1"/>
</dbReference>
<dbReference type="PROSITE" id="PS51375">
    <property type="entry name" value="PPR"/>
    <property type="match status" value="12"/>
</dbReference>
<evidence type="ECO:0000256" key="3">
    <source>
        <dbReference type="PROSITE-ProRule" id="PRU00708"/>
    </source>
</evidence>
<feature type="repeat" description="PPR" evidence="3">
    <location>
        <begin position="375"/>
        <end position="410"/>
    </location>
</feature>
<evidence type="ECO:0000313" key="5">
    <source>
        <dbReference type="Proteomes" id="UP001188597"/>
    </source>
</evidence>
<dbReference type="PANTHER" id="PTHR46128">
    <property type="entry name" value="MITOCHONDRIAL GROUP I INTRON SPLICING FACTOR CCM1"/>
    <property type="match status" value="1"/>
</dbReference>
<feature type="repeat" description="PPR" evidence="3">
    <location>
        <begin position="336"/>
        <end position="366"/>
    </location>
</feature>
<keyword evidence="2" id="KW-0677">Repeat</keyword>
<feature type="repeat" description="PPR" evidence="3">
    <location>
        <begin position="411"/>
        <end position="445"/>
    </location>
</feature>
<dbReference type="InterPro" id="IPR002885">
    <property type="entry name" value="PPR_rpt"/>
</dbReference>
<feature type="repeat" description="PPR" evidence="3">
    <location>
        <begin position="187"/>
        <end position="221"/>
    </location>
</feature>
<dbReference type="SUPFAM" id="SSF81901">
    <property type="entry name" value="HCP-like"/>
    <property type="match status" value="1"/>
</dbReference>